<dbReference type="EMBL" id="QGTQ01000010">
    <property type="protein sequence ID" value="PWW01200.1"/>
    <property type="molecule type" value="Genomic_DNA"/>
</dbReference>
<comment type="caution">
    <text evidence="1">The sequence shown here is derived from an EMBL/GenBank/DDBJ whole genome shotgun (WGS) entry which is preliminary data.</text>
</comment>
<accession>A0A2V2YV11</accession>
<gene>
    <name evidence="1" type="ORF">DFQ01_11090</name>
</gene>
<sequence>MRATSLLNLSDGTILEGDHELIKSAASVIEQSSTINYSHKFLITSEIEQKLKLSEDEYFTYFMHPKEVRKVELDFVIDSLDNAGAVTLVALQGDKHADIRLSSDNEWHASLRIPYEKNATSKYHLTVSWDPEGDNNLLLLPIQKGVNYNGSYPALVRILISNTPININDNQIAQQNNIDNSLLNNTSYFPNPTWYDINDNLVTYKFANNRYIPNSKPYKLVLDPTPYDTKMDMIVVDDTGNVVSVTNSIEIRKNVKTKLSFKPEVVDEYVEDSSIRRFIILMNNSGTEQIADLMALVKKGKPFPTTFTNVIEF</sequence>
<name>A0A2V2YV11_9BACL</name>
<keyword evidence="2" id="KW-1185">Reference proteome</keyword>
<organism evidence="1 2">
    <name type="scientific">Paenibacillus cellulosilyticus</name>
    <dbReference type="NCBI Taxonomy" id="375489"/>
    <lineage>
        <taxon>Bacteria</taxon>
        <taxon>Bacillati</taxon>
        <taxon>Bacillota</taxon>
        <taxon>Bacilli</taxon>
        <taxon>Bacillales</taxon>
        <taxon>Paenibacillaceae</taxon>
        <taxon>Paenibacillus</taxon>
    </lineage>
</organism>
<dbReference type="AlphaFoldDB" id="A0A2V2YV11"/>
<evidence type="ECO:0000313" key="2">
    <source>
        <dbReference type="Proteomes" id="UP000246635"/>
    </source>
</evidence>
<reference evidence="1 2" key="1">
    <citation type="submission" date="2018-05" db="EMBL/GenBank/DDBJ databases">
        <title>Genomic Encyclopedia of Type Strains, Phase III (KMG-III): the genomes of soil and plant-associated and newly described type strains.</title>
        <authorList>
            <person name="Whitman W."/>
        </authorList>
    </citation>
    <scope>NUCLEOTIDE SEQUENCE [LARGE SCALE GENOMIC DNA]</scope>
    <source>
        <strain evidence="1 2">CECT 5696</strain>
    </source>
</reference>
<protein>
    <submittedName>
        <fullName evidence="1">Uncharacterized protein</fullName>
    </submittedName>
</protein>
<evidence type="ECO:0000313" key="1">
    <source>
        <dbReference type="EMBL" id="PWW01200.1"/>
    </source>
</evidence>
<proteinExistence type="predicted"/>
<dbReference type="Proteomes" id="UP000246635">
    <property type="component" value="Unassembled WGS sequence"/>
</dbReference>